<evidence type="ECO:0000313" key="4">
    <source>
        <dbReference type="Proteomes" id="UP000289340"/>
    </source>
</evidence>
<dbReference type="Pfam" id="PF00564">
    <property type="entry name" value="PB1"/>
    <property type="match status" value="1"/>
</dbReference>
<evidence type="ECO:0000259" key="2">
    <source>
        <dbReference type="SMART" id="SM00666"/>
    </source>
</evidence>
<dbReference type="Gene3D" id="3.10.20.90">
    <property type="entry name" value="Phosphatidylinositol 3-kinase Catalytic Subunit, Chain A, domain 1"/>
    <property type="match status" value="1"/>
</dbReference>
<evidence type="ECO:0000313" key="3">
    <source>
        <dbReference type="EMBL" id="RZB91683.1"/>
    </source>
</evidence>
<name>A0A445IZW7_GLYSO</name>
<dbReference type="PANTHER" id="PTHR31066">
    <property type="entry name" value="OS05G0427100 PROTEIN-RELATED"/>
    <property type="match status" value="1"/>
</dbReference>
<feature type="region of interest" description="Disordered" evidence="1">
    <location>
        <begin position="633"/>
        <end position="652"/>
    </location>
</feature>
<dbReference type="InterPro" id="IPR000270">
    <property type="entry name" value="PB1_dom"/>
</dbReference>
<reference evidence="3 4" key="1">
    <citation type="submission" date="2018-09" db="EMBL/GenBank/DDBJ databases">
        <title>A high-quality reference genome of wild soybean provides a powerful tool to mine soybean genomes.</title>
        <authorList>
            <person name="Xie M."/>
            <person name="Chung C.Y.L."/>
            <person name="Li M.-W."/>
            <person name="Wong F.-L."/>
            <person name="Chan T.-F."/>
            <person name="Lam H.-M."/>
        </authorList>
    </citation>
    <scope>NUCLEOTIDE SEQUENCE [LARGE SCALE GENOMIC DNA]</scope>
    <source>
        <strain evidence="4">cv. W05</strain>
        <tissue evidence="3">Hypocotyl of etiolated seedlings</tissue>
    </source>
</reference>
<keyword evidence="4" id="KW-1185">Reference proteome</keyword>
<dbReference type="CDD" id="cd06410">
    <property type="entry name" value="PB1_UP2"/>
    <property type="match status" value="1"/>
</dbReference>
<dbReference type="SUPFAM" id="SSF54277">
    <property type="entry name" value="CAD &amp; PB1 domains"/>
    <property type="match status" value="1"/>
</dbReference>
<protein>
    <recommendedName>
        <fullName evidence="2">PB1 domain-containing protein</fullName>
    </recommendedName>
</protein>
<dbReference type="Proteomes" id="UP000289340">
    <property type="component" value="Chromosome 9"/>
</dbReference>
<evidence type="ECO:0000256" key="1">
    <source>
        <dbReference type="SAM" id="MobiDB-lite"/>
    </source>
</evidence>
<dbReference type="InterPro" id="IPR053198">
    <property type="entry name" value="Gynoecium_Dev_Regulator"/>
</dbReference>
<dbReference type="FunFam" id="3.10.20.90:FF:000058">
    <property type="entry name" value="Octicosapeptide/phox/Bem1p domain kinase superfamily protein"/>
    <property type="match status" value="1"/>
</dbReference>
<dbReference type="PANTHER" id="PTHR31066:SF68">
    <property type="entry name" value="SERINE_THREONINE-PROTEIN KINASE YAKA-RELATED"/>
    <property type="match status" value="1"/>
</dbReference>
<feature type="compositionally biased region" description="Low complexity" evidence="1">
    <location>
        <begin position="519"/>
        <end position="534"/>
    </location>
</feature>
<feature type="domain" description="PB1" evidence="2">
    <location>
        <begin position="89"/>
        <end position="182"/>
    </location>
</feature>
<feature type="region of interest" description="Disordered" evidence="1">
    <location>
        <begin position="515"/>
        <end position="534"/>
    </location>
</feature>
<feature type="compositionally biased region" description="Low complexity" evidence="1">
    <location>
        <begin position="351"/>
        <end position="365"/>
    </location>
</feature>
<proteinExistence type="predicted"/>
<dbReference type="AlphaFoldDB" id="A0A445IZW7"/>
<feature type="region of interest" description="Disordered" evidence="1">
    <location>
        <begin position="39"/>
        <end position="65"/>
    </location>
</feature>
<feature type="region of interest" description="Disordered" evidence="1">
    <location>
        <begin position="309"/>
        <end position="365"/>
    </location>
</feature>
<feature type="compositionally biased region" description="Polar residues" evidence="1">
    <location>
        <begin position="642"/>
        <end position="652"/>
    </location>
</feature>
<gene>
    <name evidence="3" type="ORF">D0Y65_023885</name>
</gene>
<accession>A0A445IZW7</accession>
<dbReference type="SMART" id="SM00666">
    <property type="entry name" value="PB1"/>
    <property type="match status" value="1"/>
</dbReference>
<dbReference type="EMBL" id="QZWG01000009">
    <property type="protein sequence ID" value="RZB91683.1"/>
    <property type="molecule type" value="Genomic_DNA"/>
</dbReference>
<organism evidence="3 4">
    <name type="scientific">Glycine soja</name>
    <name type="common">Wild soybean</name>
    <dbReference type="NCBI Taxonomy" id="3848"/>
    <lineage>
        <taxon>Eukaryota</taxon>
        <taxon>Viridiplantae</taxon>
        <taxon>Streptophyta</taxon>
        <taxon>Embryophyta</taxon>
        <taxon>Tracheophyta</taxon>
        <taxon>Spermatophyta</taxon>
        <taxon>Magnoliopsida</taxon>
        <taxon>eudicotyledons</taxon>
        <taxon>Gunneridae</taxon>
        <taxon>Pentapetalae</taxon>
        <taxon>rosids</taxon>
        <taxon>fabids</taxon>
        <taxon>Fabales</taxon>
        <taxon>Fabaceae</taxon>
        <taxon>Papilionoideae</taxon>
        <taxon>50 kb inversion clade</taxon>
        <taxon>NPAAA clade</taxon>
        <taxon>indigoferoid/millettioid clade</taxon>
        <taxon>Phaseoleae</taxon>
        <taxon>Glycine</taxon>
        <taxon>Glycine subgen. Soja</taxon>
    </lineage>
</organism>
<sequence length="652" mass="71664">MPNKKDTDGYHGCPKNSFPVSINFNRLYIKAHSCSKEPQPNLVPMEAQPTPPPDPVDSSPHSWDEPCPSLSSAKLRLMCSYGGHIVPRPHDKSLCYVGGDTRIVVVPRHVTLSELSTRLSKSFLHARPFVLKYQLPSEDLDSLVSVTTDEDLENMIDEYDHRSGNNNNNKPSSRIRLFLFPSQPDSVHGPAGLGSVKSEEWLSGSLDGGLSESASVNCILGLDDEVASASAAANSNGNSGKVFKDVVSDSPMLESNSSFGSGSSVPPNLPPIKVHVEIEEQFAQLGVGQKQQEDEGFVAPVPVMEFSTNRLVSDDERSDHGVPLGHRKSPTPPLQPQPHQFQQKSPHGVVDLPSPDSLSSDSSLSNAMLRPKPAIYQDQVQIQYGSSQVPSNASVDPKLNVTDQQGWIQMQQHVQEAGYVLQPQFDQLPLPQQHQTQPPQQQHQPQQYIHNTHLIHHTLSGSVPIPASYYPVCQQQLHTQHLHHLDQQYPVYYVQARQAQPYNLSVQLANAAESATTMPSSQSQNQPSSAAYNSTRNPNFEMAAGACRTAPATRQLVQVSSSKHQQQYVAHSQIYHHHPQSMPPKSAVPANYAYNYADPALAQVFYSQPLAPFMPSHYQTMTAASVMRTEVSAKLPSDSMKKPQQVTTSQPL</sequence>
<comment type="caution">
    <text evidence="3">The sequence shown here is derived from an EMBL/GenBank/DDBJ whole genome shotgun (WGS) entry which is preliminary data.</text>
</comment>